<proteinExistence type="predicted"/>
<protein>
    <submittedName>
        <fullName evidence="2">Uncharacterized protein</fullName>
    </submittedName>
</protein>
<keyword evidence="4" id="KW-1185">Reference proteome</keyword>
<evidence type="ECO:0000256" key="1">
    <source>
        <dbReference type="SAM" id="Phobius"/>
    </source>
</evidence>
<evidence type="ECO:0000313" key="3">
    <source>
        <dbReference type="EMBL" id="KAG2094019.1"/>
    </source>
</evidence>
<organism evidence="2 4">
    <name type="scientific">Suillus discolor</name>
    <dbReference type="NCBI Taxonomy" id="1912936"/>
    <lineage>
        <taxon>Eukaryota</taxon>
        <taxon>Fungi</taxon>
        <taxon>Dikarya</taxon>
        <taxon>Basidiomycota</taxon>
        <taxon>Agaricomycotina</taxon>
        <taxon>Agaricomycetes</taxon>
        <taxon>Agaricomycetidae</taxon>
        <taxon>Boletales</taxon>
        <taxon>Suillineae</taxon>
        <taxon>Suillaceae</taxon>
        <taxon>Suillus</taxon>
    </lineage>
</organism>
<reference evidence="2" key="1">
    <citation type="journal article" date="2020" name="New Phytol.">
        <title>Comparative genomics reveals dynamic genome evolution in host specialist ectomycorrhizal fungi.</title>
        <authorList>
            <person name="Lofgren L.A."/>
            <person name="Nguyen N.H."/>
            <person name="Vilgalys R."/>
            <person name="Ruytinx J."/>
            <person name="Liao H.L."/>
            <person name="Branco S."/>
            <person name="Kuo A."/>
            <person name="LaButti K."/>
            <person name="Lipzen A."/>
            <person name="Andreopoulos W."/>
            <person name="Pangilinan J."/>
            <person name="Riley R."/>
            <person name="Hundley H."/>
            <person name="Na H."/>
            <person name="Barry K."/>
            <person name="Grigoriev I.V."/>
            <person name="Stajich J.E."/>
            <person name="Kennedy P.G."/>
        </authorList>
    </citation>
    <scope>NUCLEOTIDE SEQUENCE</scope>
    <source>
        <strain evidence="2">FC423</strain>
    </source>
</reference>
<dbReference type="AlphaFoldDB" id="A0A9P7EUB6"/>
<dbReference type="EMBL" id="JABBWM010000081">
    <property type="protein sequence ID" value="KAG2094019.1"/>
    <property type="molecule type" value="Genomic_DNA"/>
</dbReference>
<evidence type="ECO:0000313" key="4">
    <source>
        <dbReference type="Proteomes" id="UP000823399"/>
    </source>
</evidence>
<comment type="caution">
    <text evidence="2">The sequence shown here is derived from an EMBL/GenBank/DDBJ whole genome shotgun (WGS) entry which is preliminary data.</text>
</comment>
<keyword evidence="1" id="KW-0472">Membrane</keyword>
<name>A0A9P7EUB6_9AGAM</name>
<feature type="transmembrane region" description="Helical" evidence="1">
    <location>
        <begin position="45"/>
        <end position="64"/>
    </location>
</feature>
<dbReference type="EMBL" id="JABBWM010000118">
    <property type="protein sequence ID" value="KAG2088759.1"/>
    <property type="molecule type" value="Genomic_DNA"/>
</dbReference>
<accession>A0A9P7EUB6</accession>
<dbReference type="RefSeq" id="XP_041287385.1">
    <property type="nucleotide sequence ID" value="XM_041429723.1"/>
</dbReference>
<feature type="transmembrane region" description="Helical" evidence="1">
    <location>
        <begin position="84"/>
        <end position="108"/>
    </location>
</feature>
<dbReference type="GeneID" id="64691982"/>
<sequence length="172" mass="19577">MLQNPSFLGICCFVFTWRSDLHWLYDLLREGNTWEELHRQYLTQLNQVSTVQGLVLATAAVFISSNPPLVNDVDYTSKASYACLAESLVFSLFGLLFQLKVSAAGILFQKRSAAEIIIERRWRIFWHLLGMAVPIVIFTISVVLLLIAIVLTGFTILPPFFEPMLPPCSHEW</sequence>
<feature type="transmembrane region" description="Helical" evidence="1">
    <location>
        <begin position="128"/>
        <end position="157"/>
    </location>
</feature>
<keyword evidence="1" id="KW-0812">Transmembrane</keyword>
<gene>
    <name evidence="3" type="ORF">F5147DRAFT_418091</name>
    <name evidence="2" type="ORF">F5147DRAFT_44240</name>
</gene>
<dbReference type="Proteomes" id="UP000823399">
    <property type="component" value="Unassembled WGS sequence"/>
</dbReference>
<keyword evidence="1" id="KW-1133">Transmembrane helix</keyword>
<evidence type="ECO:0000313" key="2">
    <source>
        <dbReference type="EMBL" id="KAG2088759.1"/>
    </source>
</evidence>
<dbReference type="OrthoDB" id="2659047at2759"/>